<accession>A0A1N7QB74</accession>
<name>A0A1N7QB74_9FLAO</name>
<evidence type="ECO:0000259" key="1">
    <source>
        <dbReference type="PROSITE" id="PS50093"/>
    </source>
</evidence>
<organism evidence="2 3">
    <name type="scientific">Chryseobacterium gambrini</name>
    <dbReference type="NCBI Taxonomy" id="373672"/>
    <lineage>
        <taxon>Bacteria</taxon>
        <taxon>Pseudomonadati</taxon>
        <taxon>Bacteroidota</taxon>
        <taxon>Flavobacteriia</taxon>
        <taxon>Flavobacteriales</taxon>
        <taxon>Weeksellaceae</taxon>
        <taxon>Chryseobacterium group</taxon>
        <taxon>Chryseobacterium</taxon>
    </lineage>
</organism>
<gene>
    <name evidence="2" type="ORF">SAMN05421785_11063</name>
</gene>
<feature type="domain" description="PKD" evidence="1">
    <location>
        <begin position="753"/>
        <end position="807"/>
    </location>
</feature>
<dbReference type="PROSITE" id="PS50093">
    <property type="entry name" value="PKD"/>
    <property type="match status" value="1"/>
</dbReference>
<dbReference type="EMBL" id="FTOV01000010">
    <property type="protein sequence ID" value="SIT20101.1"/>
    <property type="molecule type" value="Genomic_DNA"/>
</dbReference>
<protein>
    <recommendedName>
        <fullName evidence="1">PKD domain-containing protein</fullName>
    </recommendedName>
</protein>
<dbReference type="CDD" id="cd00146">
    <property type="entry name" value="PKD"/>
    <property type="match status" value="1"/>
</dbReference>
<proteinExistence type="predicted"/>
<dbReference type="OrthoDB" id="596204at2"/>
<sequence length="995" mass="110657">MNAKLDNVTTQYRKFNENQVLTDGQLNEFIDYFEDQDRLSRTLLSGVGIVCGFKSTITSSGLVPDVMEKIAPRKAENALDTIVITQGAGVTTDGDLITLRTGKEKSSDFTIDFDTKNYRYFREYKDKVRYDHFRIGEDQIPLLELATEDELKQMEVKGLDTGSFKDIKTLEKLNEKIIILYLESYSNDETPCEDADCDNTGAEQVSDLKVLLADFQSVSDLMTSGNAKDTLYKIHNSYEELFDRLPNIEAKRVILDPKVETADQLKRKFLNAMDSVSKLSDGFGAIADTFKIDLNFSGLSLFNKLNTLLSASSPRLDDFQYRYDLLKDLIDTYNEIKGLILNLNVECCPTIASFPKHLMLGYAGGSLELGEYAAFRHGFYHSPITTQDDENYERLMLLANRFVQKINGFQSYIGPVKITPSNLYVRLGEKAIPYYYNVDKPLLDKWNFEKTKTDRETYNLSYHTANLSSEDYVQNPLNYNIDNNDFYRIEGHLGLPYETAVQNINDLKMKYGLAFDVSVLLLNDGKKTDDEPEEPRKVSIEELRNKLLSISNDISKETGDPKNALLNLSKLDSDLKLLNKAKFETPSGSSDDVTIVKEDPRKEEISTELLSDFLERKSGLEHLSGVEPGGTFVLIAESKANNQVIADFSLSYLCCSKKDPVFLSLPSGKLCQNEKPVLMTIVPLDGQVKAFVNGTEISAITQTGGQSYFDPALVGAAYLGQTITFTVNDDPVDTQMVVYKKPEIVSVASGSITYSTPTTDPNTTDPDATVEFNVTGDFTDLDFTWNFGDGSQIHYNELPTNKKTHTYNLVSGQEETFHPTLTVTNKNGCSNVYELSPLKLKGQSTIACLSGMRIVVQFRYGPDGTHTCNRASFNLLGNGVLIEGTKPYSDPVIKGNIHLSNTKGNQDAGNIIPGGHPSSRYNEIIITQEEAEALAAGANEGFVQFSLDCAMPPSIGCHTGVAFTQLFLANDSTPIYSGYPDGNFLEINPCTGVTR</sequence>
<dbReference type="InterPro" id="IPR000601">
    <property type="entry name" value="PKD_dom"/>
</dbReference>
<dbReference type="Proteomes" id="UP000185781">
    <property type="component" value="Unassembled WGS sequence"/>
</dbReference>
<dbReference type="AlphaFoldDB" id="A0A1N7QB74"/>
<reference evidence="2 3" key="1">
    <citation type="submission" date="2017-01" db="EMBL/GenBank/DDBJ databases">
        <authorList>
            <person name="Mah S.A."/>
            <person name="Swanson W.J."/>
            <person name="Moy G.W."/>
            <person name="Vacquier V.D."/>
        </authorList>
    </citation>
    <scope>NUCLEOTIDE SEQUENCE [LARGE SCALE GENOMIC DNA]</scope>
    <source>
        <strain evidence="2 3">DSM 18014</strain>
    </source>
</reference>
<dbReference type="InterPro" id="IPR013783">
    <property type="entry name" value="Ig-like_fold"/>
</dbReference>
<evidence type="ECO:0000313" key="3">
    <source>
        <dbReference type="Proteomes" id="UP000185781"/>
    </source>
</evidence>
<dbReference type="InterPro" id="IPR035986">
    <property type="entry name" value="PKD_dom_sf"/>
</dbReference>
<dbReference type="Pfam" id="PF00801">
    <property type="entry name" value="PKD"/>
    <property type="match status" value="1"/>
</dbReference>
<evidence type="ECO:0000313" key="2">
    <source>
        <dbReference type="EMBL" id="SIT20101.1"/>
    </source>
</evidence>
<dbReference type="SUPFAM" id="SSF49299">
    <property type="entry name" value="PKD domain"/>
    <property type="match status" value="1"/>
</dbReference>
<dbReference type="STRING" id="373672.SAMN05421785_11063"/>
<dbReference type="Gene3D" id="2.60.40.10">
    <property type="entry name" value="Immunoglobulins"/>
    <property type="match status" value="1"/>
</dbReference>
<dbReference type="RefSeq" id="WP_076394831.1">
    <property type="nucleotide sequence ID" value="NZ_FTOV01000010.1"/>
</dbReference>